<dbReference type="Pfam" id="PF13339">
    <property type="entry name" value="AATF-Che1"/>
    <property type="match status" value="1"/>
</dbReference>
<feature type="region of interest" description="Disordered" evidence="2">
    <location>
        <begin position="83"/>
        <end position="151"/>
    </location>
</feature>
<feature type="compositionally biased region" description="Basic and acidic residues" evidence="2">
    <location>
        <begin position="29"/>
        <end position="41"/>
    </location>
</feature>
<dbReference type="WBParaSite" id="MBELARI_LOCUS5334">
    <property type="protein sequence ID" value="MBELARI_LOCUS5334"/>
    <property type="gene ID" value="MBELARI_LOCUS5334"/>
</dbReference>
<keyword evidence="5" id="KW-1185">Reference proteome</keyword>
<feature type="compositionally biased region" description="Polar residues" evidence="2">
    <location>
        <begin position="140"/>
        <end position="150"/>
    </location>
</feature>
<feature type="compositionally biased region" description="Acidic residues" evidence="2">
    <location>
        <begin position="107"/>
        <end position="138"/>
    </location>
</feature>
<evidence type="ECO:0000259" key="4">
    <source>
        <dbReference type="Pfam" id="PF13339"/>
    </source>
</evidence>
<feature type="region of interest" description="Disordered" evidence="2">
    <location>
        <begin position="15"/>
        <end position="41"/>
    </location>
</feature>
<comment type="similarity">
    <text evidence="1">Belongs to the AATF family.</text>
</comment>
<evidence type="ECO:0000313" key="5">
    <source>
        <dbReference type="Proteomes" id="UP000887575"/>
    </source>
</evidence>
<dbReference type="InterPro" id="IPR012617">
    <property type="entry name" value="AATF_C"/>
</dbReference>
<dbReference type="GO" id="GO:0006357">
    <property type="term" value="P:regulation of transcription by RNA polymerase II"/>
    <property type="evidence" value="ECO:0007669"/>
    <property type="project" value="TreeGrafter"/>
</dbReference>
<evidence type="ECO:0000256" key="2">
    <source>
        <dbReference type="SAM" id="MobiDB-lite"/>
    </source>
</evidence>
<feature type="region of interest" description="Disordered" evidence="2">
    <location>
        <begin position="243"/>
        <end position="300"/>
    </location>
</feature>
<dbReference type="Proteomes" id="UP000887575">
    <property type="component" value="Unassembled WGS sequence"/>
</dbReference>
<sequence>MSFLKELEALCDTAPEIPDTEAFDAAEDSLPKKSANDERIDGDHVKLRRRIGGIELLDERYKGAKVNTADVFEDAYEPRRLAAMNGKDVLTESDDESNATSGHGEISDEDASELDEEESFEDEEIESENAITEDEEESISGPTILQNGTSENKEKAAFVQRQLKIFDQLLYTKIRLHAAMRSYNELPRGKLAQTLVKDADEATKKRYGAAKQNARRLMNLLIEAETALLSGCKQTKLLLDGTYAEGSDEEIESSEDEASDDNDDEKLSDEGDDNFSENDESDEDQKPKANSAAINNKGRSWQAAARTLTKIDNRFNPYRRSTIEKWDERTRLVSSGPARQKDFSHMEDTAMGQIEKIMRDKNRLLRRTRINRSNLERIGKTNEAKEDLEFFDDNDFYHVMLKELLDKRTDQTLDSAAMTRQWLELQKYREKRSKKKVDTKASKGRKIRYKAIPKLVNFFPAVPESVTWSHEKRNDLFNTLFT</sequence>
<dbReference type="InterPro" id="IPR025160">
    <property type="entry name" value="AATF"/>
</dbReference>
<evidence type="ECO:0000256" key="1">
    <source>
        <dbReference type="ARBA" id="ARBA00008966"/>
    </source>
</evidence>
<protein>
    <submittedName>
        <fullName evidence="6">Protein AATF</fullName>
    </submittedName>
</protein>
<feature type="domain" description="Apoptosis-antagonizing transcription factor C-terminal" evidence="3">
    <location>
        <begin position="397"/>
        <end position="481"/>
    </location>
</feature>
<dbReference type="GO" id="GO:0005730">
    <property type="term" value="C:nucleolus"/>
    <property type="evidence" value="ECO:0007669"/>
    <property type="project" value="TreeGrafter"/>
</dbReference>
<feature type="compositionally biased region" description="Acidic residues" evidence="2">
    <location>
        <begin position="246"/>
        <end position="283"/>
    </location>
</feature>
<dbReference type="PANTHER" id="PTHR15565">
    <property type="entry name" value="AATF PROTEIN APOPTOSIS ANTAGONIZING TRANSCRIPTION FACTOR"/>
    <property type="match status" value="1"/>
</dbReference>
<dbReference type="Pfam" id="PF08164">
    <property type="entry name" value="TRAUB"/>
    <property type="match status" value="1"/>
</dbReference>
<evidence type="ECO:0000259" key="3">
    <source>
        <dbReference type="Pfam" id="PF08164"/>
    </source>
</evidence>
<evidence type="ECO:0000313" key="6">
    <source>
        <dbReference type="WBParaSite" id="MBELARI_LOCUS5334"/>
    </source>
</evidence>
<feature type="domain" description="AATF leucine zipper-containing" evidence="4">
    <location>
        <begin position="154"/>
        <end position="329"/>
    </location>
</feature>
<dbReference type="PANTHER" id="PTHR15565:SF0">
    <property type="entry name" value="PROTEIN AATF"/>
    <property type="match status" value="1"/>
</dbReference>
<dbReference type="AlphaFoldDB" id="A0AAF3FE95"/>
<proteinExistence type="inferred from homology"/>
<accession>A0AAF3FE95</accession>
<organism evidence="5 6">
    <name type="scientific">Mesorhabditis belari</name>
    <dbReference type="NCBI Taxonomy" id="2138241"/>
    <lineage>
        <taxon>Eukaryota</taxon>
        <taxon>Metazoa</taxon>
        <taxon>Ecdysozoa</taxon>
        <taxon>Nematoda</taxon>
        <taxon>Chromadorea</taxon>
        <taxon>Rhabditida</taxon>
        <taxon>Rhabditina</taxon>
        <taxon>Rhabditomorpha</taxon>
        <taxon>Rhabditoidea</taxon>
        <taxon>Rhabditidae</taxon>
        <taxon>Mesorhabditinae</taxon>
        <taxon>Mesorhabditis</taxon>
    </lineage>
</organism>
<reference evidence="6" key="1">
    <citation type="submission" date="2024-02" db="UniProtKB">
        <authorList>
            <consortium name="WormBaseParasite"/>
        </authorList>
    </citation>
    <scope>IDENTIFICATION</scope>
</reference>
<name>A0AAF3FE95_9BILA</name>
<dbReference type="InterPro" id="IPR039223">
    <property type="entry name" value="AATF/Bfr2"/>
</dbReference>
<feature type="compositionally biased region" description="Acidic residues" evidence="2">
    <location>
        <begin position="18"/>
        <end position="27"/>
    </location>
</feature>